<dbReference type="EMBL" id="JADEXP010000230">
    <property type="protein sequence ID" value="MBE9069069.1"/>
    <property type="molecule type" value="Genomic_DNA"/>
</dbReference>
<organism evidence="1 2">
    <name type="scientific">Leptolyngbya cf. ectocarpi LEGE 11479</name>
    <dbReference type="NCBI Taxonomy" id="1828722"/>
    <lineage>
        <taxon>Bacteria</taxon>
        <taxon>Bacillati</taxon>
        <taxon>Cyanobacteriota</taxon>
        <taxon>Cyanophyceae</taxon>
        <taxon>Leptolyngbyales</taxon>
        <taxon>Leptolyngbyaceae</taxon>
        <taxon>Leptolyngbya group</taxon>
        <taxon>Leptolyngbya</taxon>
    </lineage>
</organism>
<sequence>MGACIGHCYLDAPPQPAIDFRKSPLLHQSWLYAPQPGILPTLVSSNFDLADDLADTIPWLLYYHDARQTRNHELAQHLTFAPCTTAITPMITALYILGDCLEWLMQVAPVNQSAHPSLCGHLQQQSLTYPAAIRPQTNRLIASLEPQYPTTDDDQTQDSNDLMMALAAAIQQSLTYPENLALALNTSDMGVPTSILIGCLLGAWRGTSVIPSEWIMSLPNTSRQTLNQTAQQLYRNWAGINHISATFEVFSLDL</sequence>
<dbReference type="InterPro" id="IPR036705">
    <property type="entry name" value="Ribosyl_crysJ1_sf"/>
</dbReference>
<dbReference type="Proteomes" id="UP000615026">
    <property type="component" value="Unassembled WGS sequence"/>
</dbReference>
<evidence type="ECO:0008006" key="3">
    <source>
        <dbReference type="Google" id="ProtNLM"/>
    </source>
</evidence>
<comment type="caution">
    <text evidence="1">The sequence shown here is derived from an EMBL/GenBank/DDBJ whole genome shotgun (WGS) entry which is preliminary data.</text>
</comment>
<gene>
    <name evidence="1" type="ORF">IQ260_20700</name>
</gene>
<dbReference type="SUPFAM" id="SSF101478">
    <property type="entry name" value="ADP-ribosylglycohydrolase"/>
    <property type="match status" value="1"/>
</dbReference>
<dbReference type="AlphaFoldDB" id="A0A929FBK0"/>
<name>A0A929FBK0_LEPEC</name>
<accession>A0A929FBK0</accession>
<evidence type="ECO:0000313" key="2">
    <source>
        <dbReference type="Proteomes" id="UP000615026"/>
    </source>
</evidence>
<protein>
    <recommendedName>
        <fullName evidence="3">ADP-ribosylglycohydrolase family protein</fullName>
    </recommendedName>
</protein>
<evidence type="ECO:0000313" key="1">
    <source>
        <dbReference type="EMBL" id="MBE9069069.1"/>
    </source>
</evidence>
<reference evidence="1" key="1">
    <citation type="submission" date="2020-10" db="EMBL/GenBank/DDBJ databases">
        <authorList>
            <person name="Castelo-Branco R."/>
            <person name="Eusebio N."/>
            <person name="Adriana R."/>
            <person name="Vieira A."/>
            <person name="Brugerolle De Fraissinette N."/>
            <person name="Rezende De Castro R."/>
            <person name="Schneider M.P."/>
            <person name="Vasconcelos V."/>
            <person name="Leao P.N."/>
        </authorList>
    </citation>
    <scope>NUCLEOTIDE SEQUENCE</scope>
    <source>
        <strain evidence="1">LEGE 11479</strain>
    </source>
</reference>
<keyword evidence="2" id="KW-1185">Reference proteome</keyword>
<dbReference type="Gene3D" id="1.10.4080.10">
    <property type="entry name" value="ADP-ribosylation/Crystallin J1"/>
    <property type="match status" value="1"/>
</dbReference>
<proteinExistence type="predicted"/>